<feature type="transmembrane region" description="Helical" evidence="1">
    <location>
        <begin position="150"/>
        <end position="169"/>
    </location>
</feature>
<gene>
    <name evidence="2" type="ORF">MVEN_01688600</name>
</gene>
<keyword evidence="2" id="KW-0560">Oxidoreductase</keyword>
<keyword evidence="2" id="KW-0223">Dioxygenase</keyword>
<keyword evidence="3" id="KW-1185">Reference proteome</keyword>
<evidence type="ECO:0000313" key="3">
    <source>
        <dbReference type="Proteomes" id="UP000620124"/>
    </source>
</evidence>
<evidence type="ECO:0000313" key="2">
    <source>
        <dbReference type="EMBL" id="KAF7343994.1"/>
    </source>
</evidence>
<keyword evidence="1" id="KW-0472">Membrane</keyword>
<protein>
    <submittedName>
        <fullName evidence="2">Quercetin 2,3-dioxygenase</fullName>
    </submittedName>
</protein>
<organism evidence="2 3">
    <name type="scientific">Mycena venus</name>
    <dbReference type="NCBI Taxonomy" id="2733690"/>
    <lineage>
        <taxon>Eukaryota</taxon>
        <taxon>Fungi</taxon>
        <taxon>Dikarya</taxon>
        <taxon>Basidiomycota</taxon>
        <taxon>Agaricomycotina</taxon>
        <taxon>Agaricomycetes</taxon>
        <taxon>Agaricomycetidae</taxon>
        <taxon>Agaricales</taxon>
        <taxon>Marasmiineae</taxon>
        <taxon>Mycenaceae</taxon>
        <taxon>Mycena</taxon>
    </lineage>
</organism>
<dbReference type="EMBL" id="JACAZI010000015">
    <property type="protein sequence ID" value="KAF7343994.1"/>
    <property type="molecule type" value="Genomic_DNA"/>
</dbReference>
<reference evidence="2" key="1">
    <citation type="submission" date="2020-05" db="EMBL/GenBank/DDBJ databases">
        <title>Mycena genomes resolve the evolution of fungal bioluminescence.</title>
        <authorList>
            <person name="Tsai I.J."/>
        </authorList>
    </citation>
    <scope>NUCLEOTIDE SEQUENCE</scope>
    <source>
        <strain evidence="2">CCC161011</strain>
    </source>
</reference>
<dbReference type="GO" id="GO:0051213">
    <property type="term" value="F:dioxygenase activity"/>
    <property type="evidence" value="ECO:0007669"/>
    <property type="project" value="UniProtKB-KW"/>
</dbReference>
<dbReference type="InterPro" id="IPR011051">
    <property type="entry name" value="RmlC_Cupin_sf"/>
</dbReference>
<dbReference type="Proteomes" id="UP000620124">
    <property type="component" value="Unassembled WGS sequence"/>
</dbReference>
<proteinExistence type="predicted"/>
<dbReference type="AlphaFoldDB" id="A0A8H6XNT0"/>
<dbReference type="InterPro" id="IPR014710">
    <property type="entry name" value="RmlC-like_jellyroll"/>
</dbReference>
<evidence type="ECO:0000256" key="1">
    <source>
        <dbReference type="SAM" id="Phobius"/>
    </source>
</evidence>
<keyword evidence="1" id="KW-0812">Transmembrane</keyword>
<dbReference type="OrthoDB" id="504210at2759"/>
<comment type="caution">
    <text evidence="2">The sequence shown here is derived from an EMBL/GenBank/DDBJ whole genome shotgun (WGS) entry which is preliminary data.</text>
</comment>
<accession>A0A8H6XNT0</accession>
<keyword evidence="1" id="KW-1133">Transmembrane helix</keyword>
<sequence length="189" mass="21618">MLDPLPTDADSWTVQEGVSFTVLRNPLRTRIHVTGQGEQFYVPPHWHAAHDENHVVIEGRVMVTQDGVRRVVRPEDGVCFTQRGVVHSIESFPGEELILEETAMEPDDTEQKTFFFRNLGAPGMLKSPLGIMQVLYYGDTYPKLPIGFRWLELTLVVIVGGWIAPLFGYQLPDKRLRFNPSRFPRDKKD</sequence>
<dbReference type="SUPFAM" id="SSF51182">
    <property type="entry name" value="RmlC-like cupins"/>
    <property type="match status" value="1"/>
</dbReference>
<dbReference type="Gene3D" id="2.60.120.10">
    <property type="entry name" value="Jelly Rolls"/>
    <property type="match status" value="1"/>
</dbReference>
<name>A0A8H6XNT0_9AGAR</name>
<dbReference type="CDD" id="cd02208">
    <property type="entry name" value="cupin_RmlC-like"/>
    <property type="match status" value="1"/>
</dbReference>